<evidence type="ECO:0000313" key="2">
    <source>
        <dbReference type="Proteomes" id="UP000299102"/>
    </source>
</evidence>
<proteinExistence type="predicted"/>
<organism evidence="1 2">
    <name type="scientific">Eumeta variegata</name>
    <name type="common">Bagworm moth</name>
    <name type="synonym">Eumeta japonica</name>
    <dbReference type="NCBI Taxonomy" id="151549"/>
    <lineage>
        <taxon>Eukaryota</taxon>
        <taxon>Metazoa</taxon>
        <taxon>Ecdysozoa</taxon>
        <taxon>Arthropoda</taxon>
        <taxon>Hexapoda</taxon>
        <taxon>Insecta</taxon>
        <taxon>Pterygota</taxon>
        <taxon>Neoptera</taxon>
        <taxon>Endopterygota</taxon>
        <taxon>Lepidoptera</taxon>
        <taxon>Glossata</taxon>
        <taxon>Ditrysia</taxon>
        <taxon>Tineoidea</taxon>
        <taxon>Psychidae</taxon>
        <taxon>Oiketicinae</taxon>
        <taxon>Eumeta</taxon>
    </lineage>
</organism>
<dbReference type="AlphaFoldDB" id="A0A4C1ZB55"/>
<protein>
    <submittedName>
        <fullName evidence="1">Uncharacterized protein</fullName>
    </submittedName>
</protein>
<reference evidence="1 2" key="1">
    <citation type="journal article" date="2019" name="Commun. Biol.">
        <title>The bagworm genome reveals a unique fibroin gene that provides high tensile strength.</title>
        <authorList>
            <person name="Kono N."/>
            <person name="Nakamura H."/>
            <person name="Ohtoshi R."/>
            <person name="Tomita M."/>
            <person name="Numata K."/>
            <person name="Arakawa K."/>
        </authorList>
    </citation>
    <scope>NUCLEOTIDE SEQUENCE [LARGE SCALE GENOMIC DNA]</scope>
</reference>
<dbReference type="EMBL" id="BGZK01001663">
    <property type="protein sequence ID" value="GBP84169.1"/>
    <property type="molecule type" value="Genomic_DNA"/>
</dbReference>
<dbReference type="Proteomes" id="UP000299102">
    <property type="component" value="Unassembled WGS sequence"/>
</dbReference>
<name>A0A4C1ZB55_EUMVA</name>
<accession>A0A4C1ZB55</accession>
<sequence length="109" mass="11539">MIYCAGVTLCDPSSPPRSYFTPLRHYGKELHSGKVSCVVLYPSASGFFVPRIRGAAGTMIRPKSRTVLKDGFSTSNEYVKPSVPDDVIAFVTAAVGSPNPQWSSVGGGG</sequence>
<evidence type="ECO:0000313" key="1">
    <source>
        <dbReference type="EMBL" id="GBP84169.1"/>
    </source>
</evidence>
<comment type="caution">
    <text evidence="1">The sequence shown here is derived from an EMBL/GenBank/DDBJ whole genome shotgun (WGS) entry which is preliminary data.</text>
</comment>
<keyword evidence="2" id="KW-1185">Reference proteome</keyword>
<gene>
    <name evidence="1" type="ORF">EVAR_34572_1</name>
</gene>